<dbReference type="Proteomes" id="UP000479000">
    <property type="component" value="Unassembled WGS sequence"/>
</dbReference>
<gene>
    <name evidence="1" type="ORF">NTEN_LOCUS1696</name>
</gene>
<reference evidence="1 2" key="1">
    <citation type="submission" date="2020-02" db="EMBL/GenBank/DDBJ databases">
        <authorList>
            <person name="Ferguson B K."/>
        </authorList>
    </citation>
    <scope>NUCLEOTIDE SEQUENCE [LARGE SCALE GENOMIC DNA]</scope>
</reference>
<organism evidence="1 2">
    <name type="scientific">Nesidiocoris tenuis</name>
    <dbReference type="NCBI Taxonomy" id="355587"/>
    <lineage>
        <taxon>Eukaryota</taxon>
        <taxon>Metazoa</taxon>
        <taxon>Ecdysozoa</taxon>
        <taxon>Arthropoda</taxon>
        <taxon>Hexapoda</taxon>
        <taxon>Insecta</taxon>
        <taxon>Pterygota</taxon>
        <taxon>Neoptera</taxon>
        <taxon>Paraneoptera</taxon>
        <taxon>Hemiptera</taxon>
        <taxon>Heteroptera</taxon>
        <taxon>Panheteroptera</taxon>
        <taxon>Cimicomorpha</taxon>
        <taxon>Miridae</taxon>
        <taxon>Dicyphina</taxon>
        <taxon>Nesidiocoris</taxon>
    </lineage>
</organism>
<accession>A0A6H5FZA1</accession>
<evidence type="ECO:0000313" key="1">
    <source>
        <dbReference type="EMBL" id="CAA9994880.1"/>
    </source>
</evidence>
<protein>
    <submittedName>
        <fullName evidence="1">Uncharacterized protein</fullName>
    </submittedName>
</protein>
<proteinExistence type="predicted"/>
<sequence>PAHYPGSLWPNGLRHLPREQEVQVRILPEENCIRRLIPDRRSLKKVIAIINSSDGSFPVKWANCYQVFQGERVYFVISVHPIPRGFHRD</sequence>
<name>A0A6H5FZA1_9HEMI</name>
<keyword evidence="2" id="KW-1185">Reference proteome</keyword>
<dbReference type="AlphaFoldDB" id="A0A6H5FZA1"/>
<feature type="non-terminal residue" evidence="1">
    <location>
        <position position="1"/>
    </location>
</feature>
<evidence type="ECO:0000313" key="2">
    <source>
        <dbReference type="Proteomes" id="UP000479000"/>
    </source>
</evidence>
<dbReference type="EMBL" id="CADCXU010002760">
    <property type="protein sequence ID" value="CAA9994880.1"/>
    <property type="molecule type" value="Genomic_DNA"/>
</dbReference>